<evidence type="ECO:0000313" key="3">
    <source>
        <dbReference type="EMBL" id="KOO35037.1"/>
    </source>
</evidence>
<accession>A0A0M0K8Y0</accession>
<proteinExistence type="predicted"/>
<name>A0A0M0K8Y0_9EUKA</name>
<protein>
    <submittedName>
        <fullName evidence="3">Uncharacterized protein</fullName>
    </submittedName>
</protein>
<evidence type="ECO:0000313" key="4">
    <source>
        <dbReference type="Proteomes" id="UP000037460"/>
    </source>
</evidence>
<reference evidence="4" key="1">
    <citation type="journal article" date="2015" name="PLoS Genet.">
        <title>Genome Sequence and Transcriptome Analyses of Chrysochromulina tobin: Metabolic Tools for Enhanced Algal Fitness in the Prominent Order Prymnesiales (Haptophyceae).</title>
        <authorList>
            <person name="Hovde B.T."/>
            <person name="Deodato C.R."/>
            <person name="Hunsperger H.M."/>
            <person name="Ryken S.A."/>
            <person name="Yost W."/>
            <person name="Jha R.K."/>
            <person name="Patterson J."/>
            <person name="Monnat R.J. Jr."/>
            <person name="Barlow S.B."/>
            <person name="Starkenburg S.R."/>
            <person name="Cattolico R.A."/>
        </authorList>
    </citation>
    <scope>NUCLEOTIDE SEQUENCE</scope>
    <source>
        <strain evidence="4">CCMP291</strain>
    </source>
</reference>
<gene>
    <name evidence="3" type="ORF">Ctob_015871</name>
</gene>
<feature type="transmembrane region" description="Helical" evidence="2">
    <location>
        <begin position="188"/>
        <end position="209"/>
    </location>
</feature>
<evidence type="ECO:0000256" key="2">
    <source>
        <dbReference type="SAM" id="Phobius"/>
    </source>
</evidence>
<feature type="transmembrane region" description="Helical" evidence="2">
    <location>
        <begin position="259"/>
        <end position="282"/>
    </location>
</feature>
<feature type="transmembrane region" description="Helical" evidence="2">
    <location>
        <begin position="215"/>
        <end position="239"/>
    </location>
</feature>
<dbReference type="Proteomes" id="UP000037460">
    <property type="component" value="Unassembled WGS sequence"/>
</dbReference>
<keyword evidence="4" id="KW-1185">Reference proteome</keyword>
<feature type="transmembrane region" description="Helical" evidence="2">
    <location>
        <begin position="153"/>
        <end position="176"/>
    </location>
</feature>
<keyword evidence="2" id="KW-0472">Membrane</keyword>
<dbReference type="EMBL" id="JWZX01001007">
    <property type="protein sequence ID" value="KOO35037.1"/>
    <property type="molecule type" value="Genomic_DNA"/>
</dbReference>
<feature type="transmembrane region" description="Helical" evidence="2">
    <location>
        <begin position="109"/>
        <end position="133"/>
    </location>
</feature>
<keyword evidence="2" id="KW-1133">Transmembrane helix</keyword>
<dbReference type="AlphaFoldDB" id="A0A0M0K8Y0"/>
<evidence type="ECO:0000256" key="1">
    <source>
        <dbReference type="SAM" id="MobiDB-lite"/>
    </source>
</evidence>
<sequence>MASLELVGAPSSSHVCAVNTWLATWLFDLGFESCNRDCLGSAVTDGMLAAHALWSAWRLRSWLARTRQQQVQREAITRAATQSHSTGPTGCSYATQPSMLLLTREDSRWSFGTLAVTLMATNGVWASVGASYWLQPGGQRWPTPEIFEVLWRINSLCQALLIYVAYLVALTIIRIGGVWPAVARHEPLLLRLALVHAAIFGLVCLWPGLCAQRDYVLWGGVNIMPPLLTQWGAIVTLVLRHRLHRSLESLAVPRRDGTVAFGLWLPRHALFGAAASGIWFWLGNSAIFLGRHQGLALWMRQAASRLLRLDPEGLDPDGGVPPTAFEEMAVFHIFGIVGNELLFRAYGWIAMLEASLPLSPTPSRTPSPTSTPPLSSRRSTSPNAEEVDACPTTAEAVGTSWRPQSLTGRRSPPVVVIDESWLATMLAGSSATPKKAKAA</sequence>
<feature type="compositionally biased region" description="Low complexity" evidence="1">
    <location>
        <begin position="372"/>
        <end position="382"/>
    </location>
</feature>
<keyword evidence="2" id="KW-0812">Transmembrane</keyword>
<feature type="region of interest" description="Disordered" evidence="1">
    <location>
        <begin position="359"/>
        <end position="410"/>
    </location>
</feature>
<dbReference type="OrthoDB" id="194999at2759"/>
<comment type="caution">
    <text evidence="3">The sequence shown here is derived from an EMBL/GenBank/DDBJ whole genome shotgun (WGS) entry which is preliminary data.</text>
</comment>
<organism evidence="3 4">
    <name type="scientific">Chrysochromulina tobinii</name>
    <dbReference type="NCBI Taxonomy" id="1460289"/>
    <lineage>
        <taxon>Eukaryota</taxon>
        <taxon>Haptista</taxon>
        <taxon>Haptophyta</taxon>
        <taxon>Prymnesiophyceae</taxon>
        <taxon>Prymnesiales</taxon>
        <taxon>Chrysochromulinaceae</taxon>
        <taxon>Chrysochromulina</taxon>
    </lineage>
</organism>
<feature type="compositionally biased region" description="Pro residues" evidence="1">
    <location>
        <begin position="359"/>
        <end position="371"/>
    </location>
</feature>